<dbReference type="Gene3D" id="3.40.50.620">
    <property type="entry name" value="HUPs"/>
    <property type="match status" value="1"/>
</dbReference>
<dbReference type="EMBL" id="DSDS01000114">
    <property type="protein sequence ID" value="HET98050.1"/>
    <property type="molecule type" value="Genomic_DNA"/>
</dbReference>
<dbReference type="PANTHER" id="PTHR46268">
    <property type="entry name" value="STRESS RESPONSE PROTEIN NHAX"/>
    <property type="match status" value="1"/>
</dbReference>
<proteinExistence type="inferred from homology"/>
<organism evidence="3">
    <name type="scientific">Desulfurivibrio alkaliphilus</name>
    <dbReference type="NCBI Taxonomy" id="427923"/>
    <lineage>
        <taxon>Bacteria</taxon>
        <taxon>Pseudomonadati</taxon>
        <taxon>Thermodesulfobacteriota</taxon>
        <taxon>Desulfobulbia</taxon>
        <taxon>Desulfobulbales</taxon>
        <taxon>Desulfobulbaceae</taxon>
        <taxon>Desulfurivibrio</taxon>
    </lineage>
</organism>
<dbReference type="Proteomes" id="UP000885986">
    <property type="component" value="Unassembled WGS sequence"/>
</dbReference>
<reference evidence="3" key="1">
    <citation type="journal article" date="2020" name="mSystems">
        <title>Genome- and Community-Level Interaction Insights into Carbon Utilization and Element Cycling Functions of Hydrothermarchaeota in Hydrothermal Sediment.</title>
        <authorList>
            <person name="Zhou Z."/>
            <person name="Liu Y."/>
            <person name="Xu W."/>
            <person name="Pan J."/>
            <person name="Luo Z.H."/>
            <person name="Li M."/>
        </authorList>
    </citation>
    <scope>NUCLEOTIDE SEQUENCE [LARGE SCALE GENOMIC DNA]</scope>
    <source>
        <strain evidence="3">SpSt-1224</strain>
    </source>
</reference>
<dbReference type="SUPFAM" id="SSF52402">
    <property type="entry name" value="Adenine nucleotide alpha hydrolases-like"/>
    <property type="match status" value="1"/>
</dbReference>
<comment type="caution">
    <text evidence="3">The sequence shown here is derived from an EMBL/GenBank/DDBJ whole genome shotgun (WGS) entry which is preliminary data.</text>
</comment>
<gene>
    <name evidence="3" type="ORF">ENN98_05055</name>
</gene>
<accession>A0A7C2XH34</accession>
<dbReference type="CDD" id="cd00293">
    <property type="entry name" value="USP-like"/>
    <property type="match status" value="1"/>
</dbReference>
<comment type="similarity">
    <text evidence="1">Belongs to the universal stress protein A family.</text>
</comment>
<name>A0A7C2XH34_9BACT</name>
<evidence type="ECO:0000259" key="2">
    <source>
        <dbReference type="Pfam" id="PF00582"/>
    </source>
</evidence>
<protein>
    <submittedName>
        <fullName evidence="3">Universal stress protein</fullName>
    </submittedName>
</protein>
<evidence type="ECO:0000313" key="3">
    <source>
        <dbReference type="EMBL" id="HET98050.1"/>
    </source>
</evidence>
<dbReference type="PANTHER" id="PTHR46268:SF6">
    <property type="entry name" value="UNIVERSAL STRESS PROTEIN UP12"/>
    <property type="match status" value="1"/>
</dbReference>
<dbReference type="Pfam" id="PF00582">
    <property type="entry name" value="Usp"/>
    <property type="match status" value="1"/>
</dbReference>
<evidence type="ECO:0000256" key="1">
    <source>
        <dbReference type="ARBA" id="ARBA00008791"/>
    </source>
</evidence>
<sequence length="140" mass="14658">MKLLVPHDGSGQAYKTLDEVVKLAGKLGEAEIIVLIVVPDLCLLDVGIDECKSITDTLYREAEGIREKIKGKLADSGFSAEVLIKPGSAEDCILTSADEINADLIVIGAGGKHGHGGRGALGSVAHKVVSRSSRSVLVIR</sequence>
<feature type="domain" description="UspA" evidence="2">
    <location>
        <begin position="2"/>
        <end position="140"/>
    </location>
</feature>
<dbReference type="InterPro" id="IPR006016">
    <property type="entry name" value="UspA"/>
</dbReference>
<dbReference type="AlphaFoldDB" id="A0A7C2XH34"/>
<dbReference type="InterPro" id="IPR014729">
    <property type="entry name" value="Rossmann-like_a/b/a_fold"/>
</dbReference>